<name>A0A562SM12_CHIJA</name>
<dbReference type="Proteomes" id="UP000316778">
    <property type="component" value="Unassembled WGS sequence"/>
</dbReference>
<evidence type="ECO:0000313" key="2">
    <source>
        <dbReference type="EMBL" id="TWI82385.1"/>
    </source>
</evidence>
<dbReference type="EMBL" id="VLLG01000006">
    <property type="protein sequence ID" value="TWI82385.1"/>
    <property type="molecule type" value="Genomic_DNA"/>
</dbReference>
<sequence length="83" mass="9188">MNKMRIILMAVAITAGIGGAVAATSRTAPTVYYKASNGEFYPAGIKDYDYVCEWDHWGTCTYTYNASTGQYVPYEAGKILFLR</sequence>
<proteinExistence type="predicted"/>
<feature type="chain" id="PRO_5021932086" evidence="1">
    <location>
        <begin position="23"/>
        <end position="83"/>
    </location>
</feature>
<dbReference type="RefSeq" id="WP_244620505.1">
    <property type="nucleotide sequence ID" value="NZ_BAAAFY010000006.1"/>
</dbReference>
<dbReference type="AlphaFoldDB" id="A0A562SM12"/>
<accession>A0A562SM12</accession>
<keyword evidence="3" id="KW-1185">Reference proteome</keyword>
<gene>
    <name evidence="2" type="ORF">LX66_4957</name>
</gene>
<protein>
    <submittedName>
        <fullName evidence="2">Uncharacterized protein</fullName>
    </submittedName>
</protein>
<organism evidence="2 3">
    <name type="scientific">Chitinophaga japonensis</name>
    <name type="common">Flexibacter japonensis</name>
    <dbReference type="NCBI Taxonomy" id="104662"/>
    <lineage>
        <taxon>Bacteria</taxon>
        <taxon>Pseudomonadati</taxon>
        <taxon>Bacteroidota</taxon>
        <taxon>Chitinophagia</taxon>
        <taxon>Chitinophagales</taxon>
        <taxon>Chitinophagaceae</taxon>
        <taxon>Chitinophaga</taxon>
    </lineage>
</organism>
<reference evidence="2 3" key="1">
    <citation type="journal article" date="2013" name="Stand. Genomic Sci.">
        <title>Genomic Encyclopedia of Type Strains, Phase I: The one thousand microbial genomes (KMG-I) project.</title>
        <authorList>
            <person name="Kyrpides N.C."/>
            <person name="Woyke T."/>
            <person name="Eisen J.A."/>
            <person name="Garrity G."/>
            <person name="Lilburn T.G."/>
            <person name="Beck B.J."/>
            <person name="Whitman W.B."/>
            <person name="Hugenholtz P."/>
            <person name="Klenk H.P."/>
        </authorList>
    </citation>
    <scope>NUCLEOTIDE SEQUENCE [LARGE SCALE GENOMIC DNA]</scope>
    <source>
        <strain evidence="2 3">DSM 13484</strain>
    </source>
</reference>
<comment type="caution">
    <text evidence="2">The sequence shown here is derived from an EMBL/GenBank/DDBJ whole genome shotgun (WGS) entry which is preliminary data.</text>
</comment>
<evidence type="ECO:0000256" key="1">
    <source>
        <dbReference type="SAM" id="SignalP"/>
    </source>
</evidence>
<evidence type="ECO:0000313" key="3">
    <source>
        <dbReference type="Proteomes" id="UP000316778"/>
    </source>
</evidence>
<keyword evidence="1" id="KW-0732">Signal</keyword>
<feature type="signal peptide" evidence="1">
    <location>
        <begin position="1"/>
        <end position="22"/>
    </location>
</feature>